<comment type="caution">
    <text evidence="3">The sequence shown here is derived from an EMBL/GenBank/DDBJ whole genome shotgun (WGS) entry which is preliminary data.</text>
</comment>
<gene>
    <name evidence="3" type="ORF">PN36_21020</name>
</gene>
<sequence length="65" mass="7484">MSKVAIALGVSRTRLSNILREKSSISPDLALRLSRAFDTTPELWMRLQETYNLWNAAHYSVPRHN</sequence>
<reference evidence="3 4" key="1">
    <citation type="journal article" date="2016" name="Front. Microbiol.">
        <title>Single-Cell (Meta-)Genomics of a Dimorphic Candidatus Thiomargarita nelsonii Reveals Genomic Plasticity.</title>
        <authorList>
            <person name="Flood B.E."/>
            <person name="Fliss P."/>
            <person name="Jones D.S."/>
            <person name="Dick G.J."/>
            <person name="Jain S."/>
            <person name="Kaster A.K."/>
            <person name="Winkel M."/>
            <person name="Mussmann M."/>
            <person name="Bailey J."/>
        </authorList>
    </citation>
    <scope>NUCLEOTIDE SEQUENCE [LARGE SCALE GENOMIC DNA]</scope>
    <source>
        <strain evidence="3">Hydrate Ridge</strain>
    </source>
</reference>
<evidence type="ECO:0000256" key="1">
    <source>
        <dbReference type="ARBA" id="ARBA00023125"/>
    </source>
</evidence>
<dbReference type="GO" id="GO:0003677">
    <property type="term" value="F:DNA binding"/>
    <property type="evidence" value="ECO:0007669"/>
    <property type="project" value="UniProtKB-KW"/>
</dbReference>
<keyword evidence="4" id="KW-1185">Reference proteome</keyword>
<name>A0A0A6PA52_9GAMM</name>
<dbReference type="AlphaFoldDB" id="A0A0A6PA52"/>
<accession>A0A0A6PA52</accession>
<protein>
    <recommendedName>
        <fullName evidence="2">HTH cro/C1-type domain-containing protein</fullName>
    </recommendedName>
</protein>
<evidence type="ECO:0000313" key="3">
    <source>
        <dbReference type="EMBL" id="KHD07232.1"/>
    </source>
</evidence>
<evidence type="ECO:0000259" key="2">
    <source>
        <dbReference type="PROSITE" id="PS50943"/>
    </source>
</evidence>
<dbReference type="Proteomes" id="UP000030428">
    <property type="component" value="Unassembled WGS sequence"/>
</dbReference>
<organism evidence="3 4">
    <name type="scientific">Candidatus Thiomargarita nelsonii</name>
    <dbReference type="NCBI Taxonomy" id="1003181"/>
    <lineage>
        <taxon>Bacteria</taxon>
        <taxon>Pseudomonadati</taxon>
        <taxon>Pseudomonadota</taxon>
        <taxon>Gammaproteobacteria</taxon>
        <taxon>Thiotrichales</taxon>
        <taxon>Thiotrichaceae</taxon>
        <taxon>Thiomargarita</taxon>
    </lineage>
</organism>
<dbReference type="SUPFAM" id="SSF47413">
    <property type="entry name" value="lambda repressor-like DNA-binding domains"/>
    <property type="match status" value="1"/>
</dbReference>
<dbReference type="CDD" id="cd00093">
    <property type="entry name" value="HTH_XRE"/>
    <property type="match status" value="1"/>
</dbReference>
<dbReference type="PROSITE" id="PS50943">
    <property type="entry name" value="HTH_CROC1"/>
    <property type="match status" value="1"/>
</dbReference>
<dbReference type="InterPro" id="IPR010982">
    <property type="entry name" value="Lambda_DNA-bd_dom_sf"/>
</dbReference>
<dbReference type="InterPro" id="IPR013430">
    <property type="entry name" value="Toxin_antidote_HigA"/>
</dbReference>
<dbReference type="Gene3D" id="1.10.260.40">
    <property type="entry name" value="lambda repressor-like DNA-binding domains"/>
    <property type="match status" value="1"/>
</dbReference>
<proteinExistence type="predicted"/>
<dbReference type="InterPro" id="IPR001387">
    <property type="entry name" value="Cro/C1-type_HTH"/>
</dbReference>
<evidence type="ECO:0000313" key="4">
    <source>
        <dbReference type="Proteomes" id="UP000030428"/>
    </source>
</evidence>
<dbReference type="EMBL" id="JSZA02000093">
    <property type="protein sequence ID" value="KHD07232.1"/>
    <property type="molecule type" value="Genomic_DNA"/>
</dbReference>
<dbReference type="Pfam" id="PF01381">
    <property type="entry name" value="HTH_3"/>
    <property type="match status" value="1"/>
</dbReference>
<dbReference type="PANTHER" id="PTHR36924">
    <property type="entry name" value="ANTITOXIN HIGA-1"/>
    <property type="match status" value="1"/>
</dbReference>
<keyword evidence="1" id="KW-0238">DNA-binding</keyword>
<feature type="domain" description="HTH cro/C1-type" evidence="2">
    <location>
        <begin position="1"/>
        <end position="44"/>
    </location>
</feature>
<dbReference type="PANTHER" id="PTHR36924:SF1">
    <property type="entry name" value="ANTITOXIN HIGA-1"/>
    <property type="match status" value="1"/>
</dbReference>
<dbReference type="NCBIfam" id="TIGR02607">
    <property type="entry name" value="antidote_HigA"/>
    <property type="match status" value="1"/>
</dbReference>